<comment type="catalytic activity">
    <reaction evidence="1">
        <text>chorismate + L-glutamine = 4-amino-4-deoxychorismate + L-glutamate</text>
        <dbReference type="Rhea" id="RHEA:11672"/>
        <dbReference type="ChEBI" id="CHEBI:29748"/>
        <dbReference type="ChEBI" id="CHEBI:29985"/>
        <dbReference type="ChEBI" id="CHEBI:58359"/>
        <dbReference type="ChEBI" id="CHEBI:58406"/>
        <dbReference type="EC" id="2.6.1.85"/>
    </reaction>
</comment>
<protein>
    <recommendedName>
        <fullName evidence="4">aminodeoxychorismate synthase</fullName>
        <ecNumber evidence="4">2.6.1.85</ecNumber>
    </recommendedName>
    <alternativeName>
        <fullName evidence="8">Para-aminobenzoate synthase</fullName>
    </alternativeName>
    <alternativeName>
        <fullName evidence="9">p-aminobenzoic acid synthase</fullName>
    </alternativeName>
</protein>
<sequence>MTILLLDSYDSFTFNLRSLIEEATGQHVITIHNDSLNQESLSRYIPLFDAVVIGPGPGNPSNPLDVGVIPSLFKESIPILGICLGFQSLCLAEGCDVMRSSEIKHGQVYKITHTSSSIFKNIDQQFDAVRYHSLCVPRLSKSLEKLAYTTEPDGTEVIMATRHLEKPWVGVQFHPESICSKNGVTLVKQFIEIAQEFNRTRKLVKDDQLLGELVSSIKITPLITSSSSPSKIYELRKKQITNSRTSIEICDILHQQNKEFVLLNSAASPGQWSIIGIISDSTLKITHSTEDPHQISLIQNGITESKPITNIWTFISDYMSQYLVQNESGLPFIGGFMGIFSYEEGQHIHIDKLPRLTNTNIPDTKLVFIENCILVNNKDHTSFITSLNDDTFISDMEPLVNATSTHTVHSEPIIPTTYISKPCESNYTTLFNKCQEYLRSGDSYELCLTVPTKIGIPSTIDPWTMYKTLTSQNPSPYSAYFNFDDCVLLSSSPERFISWDESFCQLRPIKGTVKKTHDMTRAKATEILNTPKELGENLMIVDLIRHDLYELLNKVEVTKLMSVEEYKTVYQLVSVIEGYFEGTPYRGIDILSRALPPGSMTGAPKKRSVEILQMLEGTRRGLYSGICGYWSIEDNADWSVIIRSLFHYKDDVENDKDTNLWRIGAGGAITVLSDVQGEWQEMLTKLDSALRIFESSS</sequence>
<dbReference type="InterPro" id="IPR019999">
    <property type="entry name" value="Anth_synth_I-like"/>
</dbReference>
<dbReference type="Pfam" id="PF00117">
    <property type="entry name" value="GATase"/>
    <property type="match status" value="1"/>
</dbReference>
<dbReference type="InterPro" id="IPR015890">
    <property type="entry name" value="Chorismate_C"/>
</dbReference>
<dbReference type="InterPro" id="IPR017926">
    <property type="entry name" value="GATASE"/>
</dbReference>
<dbReference type="PANTHER" id="PTHR11236">
    <property type="entry name" value="AMINOBENZOATE/ANTHRANILATE SYNTHASE"/>
    <property type="match status" value="1"/>
</dbReference>
<dbReference type="CDD" id="cd01743">
    <property type="entry name" value="GATase1_Anthranilate_Synthase"/>
    <property type="match status" value="1"/>
</dbReference>
<keyword evidence="5" id="KW-0808">Transferase</keyword>
<dbReference type="SUPFAM" id="SSF56322">
    <property type="entry name" value="ADC synthase"/>
    <property type="match status" value="1"/>
</dbReference>
<dbReference type="InterPro" id="IPR006805">
    <property type="entry name" value="Anth_synth_I_N"/>
</dbReference>
<accession>A0A061AMV5</accession>
<dbReference type="GO" id="GO:0008153">
    <property type="term" value="P:4-aminobenzoate biosynthetic process"/>
    <property type="evidence" value="ECO:0007669"/>
    <property type="project" value="TreeGrafter"/>
</dbReference>
<dbReference type="AlphaFoldDB" id="A0A061AMV5"/>
<dbReference type="EC" id="2.6.1.85" evidence="4"/>
<dbReference type="Pfam" id="PF04715">
    <property type="entry name" value="Anth_synt_I_N"/>
    <property type="match status" value="1"/>
</dbReference>
<dbReference type="InterPro" id="IPR010117">
    <property type="entry name" value="PabB_fungal"/>
</dbReference>
<proteinExistence type="inferred from homology"/>
<dbReference type="NCBIfam" id="TIGR00566">
    <property type="entry name" value="trpG_papA"/>
    <property type="match status" value="1"/>
</dbReference>
<keyword evidence="7" id="KW-0315">Glutamine amidotransferase</keyword>
<feature type="domain" description="Chorismate-utilising enzyme C-terminal" evidence="11">
    <location>
        <begin position="425"/>
        <end position="685"/>
    </location>
</feature>
<evidence type="ECO:0000259" key="11">
    <source>
        <dbReference type="Pfam" id="PF00425"/>
    </source>
</evidence>
<dbReference type="GO" id="GO:0005737">
    <property type="term" value="C:cytoplasm"/>
    <property type="evidence" value="ECO:0007669"/>
    <property type="project" value="TreeGrafter"/>
</dbReference>
<reference evidence="13" key="1">
    <citation type="journal article" date="2014" name="Genome Announc.">
        <title>Genome sequence of the yeast Cyberlindnera fabianii (Hansenula fabianii).</title>
        <authorList>
            <person name="Freel K.C."/>
            <person name="Sarilar V."/>
            <person name="Neuveglise C."/>
            <person name="Devillers H."/>
            <person name="Friedrich A."/>
            <person name="Schacherer J."/>
        </authorList>
    </citation>
    <scope>NUCLEOTIDE SEQUENCE</scope>
    <source>
        <strain evidence="13">YJS4271</strain>
    </source>
</reference>
<gene>
    <name evidence="13" type="ORF">CYFA0S_02e07844g</name>
</gene>
<dbReference type="SUPFAM" id="SSF52317">
    <property type="entry name" value="Class I glutamine amidotransferase-like"/>
    <property type="match status" value="1"/>
</dbReference>
<evidence type="ECO:0000259" key="10">
    <source>
        <dbReference type="Pfam" id="PF00117"/>
    </source>
</evidence>
<evidence type="ECO:0000256" key="7">
    <source>
        <dbReference type="ARBA" id="ARBA00022962"/>
    </source>
</evidence>
<evidence type="ECO:0000256" key="1">
    <source>
        <dbReference type="ARBA" id="ARBA00001000"/>
    </source>
</evidence>
<dbReference type="PROSITE" id="PS51273">
    <property type="entry name" value="GATASE_TYPE_1"/>
    <property type="match status" value="1"/>
</dbReference>
<evidence type="ECO:0000313" key="13">
    <source>
        <dbReference type="EMBL" id="CDR38883.1"/>
    </source>
</evidence>
<dbReference type="PhylomeDB" id="A0A061AMV5"/>
<dbReference type="NCBIfam" id="TIGR01823">
    <property type="entry name" value="PabB-fungal"/>
    <property type="match status" value="1"/>
</dbReference>
<comment type="similarity">
    <text evidence="3">In the C-terminal section; belongs to the anthranilate synthase component I family.</text>
</comment>
<evidence type="ECO:0000256" key="6">
    <source>
        <dbReference type="ARBA" id="ARBA00022909"/>
    </source>
</evidence>
<dbReference type="PRINTS" id="PR00099">
    <property type="entry name" value="CPSGATASE"/>
</dbReference>
<dbReference type="Gene3D" id="3.60.120.10">
    <property type="entry name" value="Anthranilate synthase"/>
    <property type="match status" value="1"/>
</dbReference>
<evidence type="ECO:0000259" key="12">
    <source>
        <dbReference type="Pfam" id="PF04715"/>
    </source>
</evidence>
<feature type="domain" description="Glutamine amidotransferase" evidence="10">
    <location>
        <begin position="4"/>
        <end position="191"/>
    </location>
</feature>
<dbReference type="GO" id="GO:0000162">
    <property type="term" value="P:L-tryptophan biosynthetic process"/>
    <property type="evidence" value="ECO:0007669"/>
    <property type="project" value="TreeGrafter"/>
</dbReference>
<keyword evidence="6" id="KW-0289">Folate biosynthesis</keyword>
<dbReference type="PRINTS" id="PR00097">
    <property type="entry name" value="ANTSNTHASEII"/>
</dbReference>
<dbReference type="OrthoDB" id="64220at2759"/>
<name>A0A061AMV5_CYBFA</name>
<dbReference type="InterPro" id="IPR006221">
    <property type="entry name" value="TrpG/PapA_dom"/>
</dbReference>
<feature type="domain" description="Anthranilate synthase component I N-terminal" evidence="12">
    <location>
        <begin position="245"/>
        <end position="382"/>
    </location>
</feature>
<dbReference type="InterPro" id="IPR029062">
    <property type="entry name" value="Class_I_gatase-like"/>
</dbReference>
<dbReference type="InterPro" id="IPR005801">
    <property type="entry name" value="ADC_synthase"/>
</dbReference>
<dbReference type="GO" id="GO:0046656">
    <property type="term" value="P:folic acid biosynthetic process"/>
    <property type="evidence" value="ECO:0007669"/>
    <property type="project" value="UniProtKB-KW"/>
</dbReference>
<comment type="pathway">
    <text evidence="2">Cofactor biosynthesis; tetrahydrofolate biosynthesis; 4-aminobenzoate from chorismate: step 1/2.</text>
</comment>
<evidence type="ECO:0000256" key="8">
    <source>
        <dbReference type="ARBA" id="ARBA00031329"/>
    </source>
</evidence>
<evidence type="ECO:0000256" key="3">
    <source>
        <dbReference type="ARBA" id="ARBA00005970"/>
    </source>
</evidence>
<dbReference type="GO" id="GO:0046820">
    <property type="term" value="F:4-amino-4-deoxychorismate synthase activity"/>
    <property type="evidence" value="ECO:0007669"/>
    <property type="project" value="UniProtKB-EC"/>
</dbReference>
<dbReference type="EMBL" id="LK052887">
    <property type="protein sequence ID" value="CDR38883.1"/>
    <property type="molecule type" value="Genomic_DNA"/>
</dbReference>
<dbReference type="Pfam" id="PF00425">
    <property type="entry name" value="Chorismate_bind"/>
    <property type="match status" value="1"/>
</dbReference>
<dbReference type="PANTHER" id="PTHR11236:SF18">
    <property type="entry name" value="AMINODEOXYCHORISMATE SYNTHASE"/>
    <property type="match status" value="1"/>
</dbReference>
<dbReference type="PRINTS" id="PR00096">
    <property type="entry name" value="GATASE"/>
</dbReference>
<evidence type="ECO:0000256" key="5">
    <source>
        <dbReference type="ARBA" id="ARBA00022679"/>
    </source>
</evidence>
<evidence type="ECO:0000256" key="2">
    <source>
        <dbReference type="ARBA" id="ARBA00005009"/>
    </source>
</evidence>
<evidence type="ECO:0000256" key="4">
    <source>
        <dbReference type="ARBA" id="ARBA00013139"/>
    </source>
</evidence>
<organism evidence="13">
    <name type="scientific">Cyberlindnera fabianii</name>
    <name type="common">Yeast</name>
    <name type="synonym">Hansenula fabianii</name>
    <dbReference type="NCBI Taxonomy" id="36022"/>
    <lineage>
        <taxon>Eukaryota</taxon>
        <taxon>Fungi</taxon>
        <taxon>Dikarya</taxon>
        <taxon>Ascomycota</taxon>
        <taxon>Saccharomycotina</taxon>
        <taxon>Saccharomycetes</taxon>
        <taxon>Phaffomycetales</taxon>
        <taxon>Phaffomycetaceae</taxon>
        <taxon>Cyberlindnera</taxon>
    </lineage>
</organism>
<dbReference type="GO" id="GO:0046654">
    <property type="term" value="P:tetrahydrofolate biosynthetic process"/>
    <property type="evidence" value="ECO:0007669"/>
    <property type="project" value="UniProtKB-UniPathway"/>
</dbReference>
<evidence type="ECO:0000256" key="9">
    <source>
        <dbReference type="ARBA" id="ARBA00031904"/>
    </source>
</evidence>
<dbReference type="UniPathway" id="UPA00077">
    <property type="reaction ID" value="UER00149"/>
</dbReference>
<dbReference type="VEuPathDB" id="FungiDB:BON22_0003"/>
<dbReference type="Gene3D" id="3.40.50.880">
    <property type="match status" value="1"/>
</dbReference>